<dbReference type="Gene3D" id="2.150.10.10">
    <property type="entry name" value="Serralysin-like metalloprotease, C-terminal"/>
    <property type="match status" value="3"/>
</dbReference>
<sequence length="323" mass="32604">GTGNALANLLTGNAGNNMLNGRLGNDTMVGGAGNDTYVVDAAGDRVFETTTTASLIDAGGIDTVQSAVTFNLDASAGVRFVERLTLTGAGNINGTGNALANLLTGNAGNNMLNGRLGNDTMVGGAGNDTYVVDAAGDRVFETTTTASLIDAGGIDTVQSAVTFNLDASAGVRFVERLTLTGAGNINGTGNALANLLTGNAGNNVLNGRLGNDTMIGGAGNDTFVFNTALGSGNVDRITDFSVNDDTIRLDDAIFAGLAKGNLTSSAFAANLTGEAADALDRIIYETDTGRLYFDADGSGSGVRVQFATLAANLALTNVDFVVF</sequence>
<dbReference type="InterPro" id="IPR001343">
    <property type="entry name" value="Hemolysn_Ca-bd"/>
</dbReference>
<feature type="non-terminal residue" evidence="3">
    <location>
        <position position="1"/>
    </location>
</feature>
<dbReference type="InterPro" id="IPR050557">
    <property type="entry name" value="RTX_toxin/Mannuronan_C5-epim"/>
</dbReference>
<evidence type="ECO:0000256" key="1">
    <source>
        <dbReference type="ARBA" id="ARBA00004613"/>
    </source>
</evidence>
<evidence type="ECO:0000313" key="3">
    <source>
        <dbReference type="EMBL" id="NUB46793.1"/>
    </source>
</evidence>
<dbReference type="Pfam" id="PF00353">
    <property type="entry name" value="HemolysinCabind"/>
    <property type="match status" value="3"/>
</dbReference>
<accession>A0A8X8H6S8</accession>
<dbReference type="EMBL" id="WHUT02000023">
    <property type="protein sequence ID" value="NUB46793.1"/>
    <property type="molecule type" value="Genomic_DNA"/>
</dbReference>
<comment type="caution">
    <text evidence="3">The sequence shown here is derived from an EMBL/GenBank/DDBJ whole genome shotgun (WGS) entry which is preliminary data.</text>
</comment>
<dbReference type="Proteomes" id="UP000484076">
    <property type="component" value="Unassembled WGS sequence"/>
</dbReference>
<proteinExistence type="predicted"/>
<name>A0A8X8H6S8_9RHOB</name>
<dbReference type="GO" id="GO:0005576">
    <property type="term" value="C:extracellular region"/>
    <property type="evidence" value="ECO:0007669"/>
    <property type="project" value="UniProtKB-SubCell"/>
</dbReference>
<dbReference type="SUPFAM" id="SSF51120">
    <property type="entry name" value="beta-Roll"/>
    <property type="match status" value="3"/>
</dbReference>
<evidence type="ECO:0000256" key="2">
    <source>
        <dbReference type="ARBA" id="ARBA00022525"/>
    </source>
</evidence>
<keyword evidence="2" id="KW-0964">Secreted</keyword>
<evidence type="ECO:0000313" key="4">
    <source>
        <dbReference type="Proteomes" id="UP000484076"/>
    </source>
</evidence>
<dbReference type="PANTHER" id="PTHR38340:SF1">
    <property type="entry name" value="S-LAYER PROTEIN"/>
    <property type="match status" value="1"/>
</dbReference>
<comment type="subcellular location">
    <subcellularLocation>
        <location evidence="1">Secreted</location>
    </subcellularLocation>
</comment>
<dbReference type="AlphaFoldDB" id="A0A8X8H6S8"/>
<dbReference type="PANTHER" id="PTHR38340">
    <property type="entry name" value="S-LAYER PROTEIN"/>
    <property type="match status" value="1"/>
</dbReference>
<organism evidence="3 4">
    <name type="scientific">Fertoeibacter niger</name>
    <dbReference type="NCBI Taxonomy" id="2656921"/>
    <lineage>
        <taxon>Bacteria</taxon>
        <taxon>Pseudomonadati</taxon>
        <taxon>Pseudomonadota</taxon>
        <taxon>Alphaproteobacteria</taxon>
        <taxon>Rhodobacterales</taxon>
        <taxon>Paracoccaceae</taxon>
        <taxon>Fertoeibacter</taxon>
    </lineage>
</organism>
<gene>
    <name evidence="3" type="ORF">GEU84_020610</name>
</gene>
<dbReference type="InterPro" id="IPR011049">
    <property type="entry name" value="Serralysin-like_metalloprot_C"/>
</dbReference>
<keyword evidence="4" id="KW-1185">Reference proteome</keyword>
<protein>
    <submittedName>
        <fullName evidence="3">Calcium-binding protein</fullName>
    </submittedName>
</protein>
<dbReference type="GO" id="GO:0005509">
    <property type="term" value="F:calcium ion binding"/>
    <property type="evidence" value="ECO:0007669"/>
    <property type="project" value="InterPro"/>
</dbReference>
<reference evidence="3" key="1">
    <citation type="submission" date="2020-05" db="EMBL/GenBank/DDBJ databases">
        <title>Fertoebacter nigrum gen. nov., sp. nov., a new member of the family Rhodobacteraceae.</title>
        <authorList>
            <person name="Szuroczki S."/>
            <person name="Abbaszade G."/>
            <person name="Buni D."/>
            <person name="Schumann P."/>
            <person name="Toth E."/>
        </authorList>
    </citation>
    <scope>NUCLEOTIDE SEQUENCE</scope>
    <source>
        <strain evidence="3">RG-N-1a</strain>
    </source>
</reference>
<dbReference type="PRINTS" id="PR00313">
    <property type="entry name" value="CABNDNGRPT"/>
</dbReference>